<dbReference type="GO" id="GO:0005634">
    <property type="term" value="C:nucleus"/>
    <property type="evidence" value="ECO:0007669"/>
    <property type="project" value="InterPro"/>
</dbReference>
<dbReference type="OrthoDB" id="8188861at2759"/>
<evidence type="ECO:0000313" key="4">
    <source>
        <dbReference type="WBParaSite" id="GPUH_0002171501-mRNA-1"/>
    </source>
</evidence>
<dbReference type="SUPFAM" id="SSF63748">
    <property type="entry name" value="Tudor/PWWP/MBT"/>
    <property type="match status" value="1"/>
</dbReference>
<evidence type="ECO:0000256" key="1">
    <source>
        <dbReference type="PROSITE-ProRule" id="PRU00459"/>
    </source>
</evidence>
<accession>A0A183EL47</accession>
<dbReference type="SMART" id="SM00561">
    <property type="entry name" value="MBT"/>
    <property type="match status" value="1"/>
</dbReference>
<dbReference type="EMBL" id="UYRT01093235">
    <property type="protein sequence ID" value="VDN38746.1"/>
    <property type="molecule type" value="Genomic_DNA"/>
</dbReference>
<sequence>MFAGKEASVQSSKMWYIFLVHEIWNQERKGDILELLDSTFSKRVRPARVEQVIGTRILVRVAVDLLDSEKPIEDGDTQVTEGFWMDQDSPLLFHVGWASKNRYGLFASEEYERHAKEVAKALEKVRFFDFSAKPNINAGVFLNGQCAYLGKIGVLHRHCCKSR</sequence>
<dbReference type="AlphaFoldDB" id="A0A183EL47"/>
<dbReference type="GO" id="GO:0006355">
    <property type="term" value="P:regulation of DNA-templated transcription"/>
    <property type="evidence" value="ECO:0007669"/>
    <property type="project" value="InterPro"/>
</dbReference>
<reference evidence="2 3" key="2">
    <citation type="submission" date="2018-11" db="EMBL/GenBank/DDBJ databases">
        <authorList>
            <consortium name="Pathogen Informatics"/>
        </authorList>
    </citation>
    <scope>NUCLEOTIDE SEQUENCE [LARGE SCALE GENOMIC DNA]</scope>
</reference>
<feature type="repeat" description="MBT" evidence="1">
    <location>
        <begin position="1"/>
        <end position="108"/>
    </location>
</feature>
<evidence type="ECO:0000313" key="3">
    <source>
        <dbReference type="Proteomes" id="UP000271098"/>
    </source>
</evidence>
<dbReference type="Pfam" id="PF02820">
    <property type="entry name" value="MBT"/>
    <property type="match status" value="1"/>
</dbReference>
<keyword evidence="3" id="KW-1185">Reference proteome</keyword>
<gene>
    <name evidence="2" type="ORF">GPUH_LOCUS21687</name>
</gene>
<dbReference type="InterPro" id="IPR004092">
    <property type="entry name" value="Mbt"/>
</dbReference>
<reference evidence="4" key="1">
    <citation type="submission" date="2016-06" db="UniProtKB">
        <authorList>
            <consortium name="WormBaseParasite"/>
        </authorList>
    </citation>
    <scope>IDENTIFICATION</scope>
</reference>
<protein>
    <submittedName>
        <fullName evidence="4">GCV_T domain-containing protein</fullName>
    </submittedName>
</protein>
<proteinExistence type="predicted"/>
<dbReference type="WBParaSite" id="GPUH_0002171501-mRNA-1">
    <property type="protein sequence ID" value="GPUH_0002171501-mRNA-1"/>
    <property type="gene ID" value="GPUH_0002171501"/>
</dbReference>
<evidence type="ECO:0000313" key="2">
    <source>
        <dbReference type="EMBL" id="VDN38746.1"/>
    </source>
</evidence>
<name>A0A183EL47_9BILA</name>
<dbReference type="Proteomes" id="UP000271098">
    <property type="component" value="Unassembled WGS sequence"/>
</dbReference>
<dbReference type="Gene3D" id="2.30.30.140">
    <property type="match status" value="1"/>
</dbReference>
<organism evidence="4">
    <name type="scientific">Gongylonema pulchrum</name>
    <dbReference type="NCBI Taxonomy" id="637853"/>
    <lineage>
        <taxon>Eukaryota</taxon>
        <taxon>Metazoa</taxon>
        <taxon>Ecdysozoa</taxon>
        <taxon>Nematoda</taxon>
        <taxon>Chromadorea</taxon>
        <taxon>Rhabditida</taxon>
        <taxon>Spirurina</taxon>
        <taxon>Spiruromorpha</taxon>
        <taxon>Spiruroidea</taxon>
        <taxon>Gongylonematidae</taxon>
        <taxon>Gongylonema</taxon>
    </lineage>
</organism>
<dbReference type="PROSITE" id="PS51079">
    <property type="entry name" value="MBT"/>
    <property type="match status" value="1"/>
</dbReference>